<evidence type="ECO:0000256" key="4">
    <source>
        <dbReference type="ARBA" id="ARBA00023136"/>
    </source>
</evidence>
<keyword evidence="3" id="KW-0732">Signal</keyword>
<dbReference type="OrthoDB" id="1097962at2"/>
<comment type="caution">
    <text evidence="8">The sequence shown here is derived from an EMBL/GenBank/DDBJ whole genome shotgun (WGS) entry which is preliminary data.</text>
</comment>
<feature type="domain" description="SusD-like N-terminal" evidence="7">
    <location>
        <begin position="19"/>
        <end position="205"/>
    </location>
</feature>
<dbReference type="Pfam" id="PF07980">
    <property type="entry name" value="SusD_RagB"/>
    <property type="match status" value="1"/>
</dbReference>
<evidence type="ECO:0000313" key="9">
    <source>
        <dbReference type="Proteomes" id="UP000321436"/>
    </source>
</evidence>
<sequence length="485" mass="55115">MKKYLISIITICAFASCSKWLDVTPKSEVSKDALFETEDGFKEAINGLYSRFTKEQLFGRELTVGTLDAMAQNYNMDAFDSWGYRQAMQFSYGQQTFMERRDEIWLGYYNVIANANLILENIDERAGIFSGNNYAVIKGEALAMRGFSHFDVLRLFADSYAADPNGKGIPYVTAFSKDIPPLFKVGEAIELVIKDLLAAKELLRATDPIVMPGYKVGYPNADTATETQGDLFLQVRRHRMNYYAVCGELARVYLYKNDKENALANALEVINSGKFPWTKQADFMNSDDEKKDRILYNELLFAFYAPNATDRIRDVLNSQSALTLIPSEARNIYETGGVGADDFRFKQWFQEESGSAGTYLRVMKYVRDPDANLYDQVVPAIRLSEMYYIAAECTFDTDPGKAWDYFNTVRLYRGIGTQLSDPSKAVFMAELLKEFRKEMFSEGQLFYMYKRLNTHITGPSGSSIAPSRAIFVVPFPDDEIAYGNR</sequence>
<organism evidence="8 9">
    <name type="scientific">Chitinophaga cymbidii</name>
    <dbReference type="NCBI Taxonomy" id="1096750"/>
    <lineage>
        <taxon>Bacteria</taxon>
        <taxon>Pseudomonadati</taxon>
        <taxon>Bacteroidota</taxon>
        <taxon>Chitinophagia</taxon>
        <taxon>Chitinophagales</taxon>
        <taxon>Chitinophagaceae</taxon>
        <taxon>Chitinophaga</taxon>
    </lineage>
</organism>
<dbReference type="AlphaFoldDB" id="A0A512RN27"/>
<dbReference type="Gene3D" id="1.25.40.900">
    <property type="match status" value="1"/>
</dbReference>
<accession>A0A512RN27</accession>
<comment type="similarity">
    <text evidence="2">Belongs to the SusD family.</text>
</comment>
<dbReference type="Proteomes" id="UP000321436">
    <property type="component" value="Unassembled WGS sequence"/>
</dbReference>
<evidence type="ECO:0000259" key="7">
    <source>
        <dbReference type="Pfam" id="PF14322"/>
    </source>
</evidence>
<dbReference type="RefSeq" id="WP_146864350.1">
    <property type="nucleotide sequence ID" value="NZ_BKAU01000004.1"/>
</dbReference>
<evidence type="ECO:0000259" key="6">
    <source>
        <dbReference type="Pfam" id="PF07980"/>
    </source>
</evidence>
<dbReference type="InterPro" id="IPR033985">
    <property type="entry name" value="SusD-like_N"/>
</dbReference>
<evidence type="ECO:0000256" key="1">
    <source>
        <dbReference type="ARBA" id="ARBA00004442"/>
    </source>
</evidence>
<evidence type="ECO:0000256" key="3">
    <source>
        <dbReference type="ARBA" id="ARBA00022729"/>
    </source>
</evidence>
<reference evidence="8 9" key="1">
    <citation type="submission" date="2019-07" db="EMBL/GenBank/DDBJ databases">
        <title>Whole genome shotgun sequence of Chitinophaga cymbidii NBRC 109752.</title>
        <authorList>
            <person name="Hosoyama A."/>
            <person name="Uohara A."/>
            <person name="Ohji S."/>
            <person name="Ichikawa N."/>
        </authorList>
    </citation>
    <scope>NUCLEOTIDE SEQUENCE [LARGE SCALE GENOMIC DNA]</scope>
    <source>
        <strain evidence="8 9">NBRC 109752</strain>
    </source>
</reference>
<evidence type="ECO:0000256" key="5">
    <source>
        <dbReference type="ARBA" id="ARBA00023237"/>
    </source>
</evidence>
<dbReference type="InterPro" id="IPR011990">
    <property type="entry name" value="TPR-like_helical_dom_sf"/>
</dbReference>
<dbReference type="PROSITE" id="PS51257">
    <property type="entry name" value="PROKAR_LIPOPROTEIN"/>
    <property type="match status" value="1"/>
</dbReference>
<name>A0A512RN27_9BACT</name>
<dbReference type="SUPFAM" id="SSF48452">
    <property type="entry name" value="TPR-like"/>
    <property type="match status" value="1"/>
</dbReference>
<dbReference type="InterPro" id="IPR012944">
    <property type="entry name" value="SusD_RagB_dom"/>
</dbReference>
<gene>
    <name evidence="8" type="ORF">CCY01nite_33600</name>
</gene>
<dbReference type="Gene3D" id="1.25.40.390">
    <property type="match status" value="1"/>
</dbReference>
<feature type="domain" description="RagB/SusD" evidence="6">
    <location>
        <begin position="354"/>
        <end position="451"/>
    </location>
</feature>
<protein>
    <recommendedName>
        <fullName evidence="10">SusD-like N-terminal domain-containing protein</fullName>
    </recommendedName>
</protein>
<evidence type="ECO:0000256" key="2">
    <source>
        <dbReference type="ARBA" id="ARBA00006275"/>
    </source>
</evidence>
<keyword evidence="5" id="KW-0998">Cell outer membrane</keyword>
<dbReference type="EMBL" id="BKAU01000004">
    <property type="protein sequence ID" value="GEP97100.1"/>
    <property type="molecule type" value="Genomic_DNA"/>
</dbReference>
<keyword evidence="9" id="KW-1185">Reference proteome</keyword>
<evidence type="ECO:0000313" key="8">
    <source>
        <dbReference type="EMBL" id="GEP97100.1"/>
    </source>
</evidence>
<dbReference type="GO" id="GO:0009279">
    <property type="term" value="C:cell outer membrane"/>
    <property type="evidence" value="ECO:0007669"/>
    <property type="project" value="UniProtKB-SubCell"/>
</dbReference>
<evidence type="ECO:0008006" key="10">
    <source>
        <dbReference type="Google" id="ProtNLM"/>
    </source>
</evidence>
<dbReference type="Pfam" id="PF14322">
    <property type="entry name" value="SusD-like_3"/>
    <property type="match status" value="1"/>
</dbReference>
<dbReference type="Gene3D" id="2.20.20.130">
    <property type="match status" value="1"/>
</dbReference>
<comment type="subcellular location">
    <subcellularLocation>
        <location evidence="1">Cell outer membrane</location>
    </subcellularLocation>
</comment>
<keyword evidence="4" id="KW-0472">Membrane</keyword>
<proteinExistence type="inferred from homology"/>